<protein>
    <submittedName>
        <fullName evidence="2">Uncharacterized protein</fullName>
    </submittedName>
</protein>
<reference evidence="2" key="2">
    <citation type="submission" date="2021-04" db="EMBL/GenBank/DDBJ databases">
        <authorList>
            <person name="Gilroy R."/>
        </authorList>
    </citation>
    <scope>NUCLEOTIDE SEQUENCE</scope>
    <source>
        <strain evidence="2">4376</strain>
    </source>
</reference>
<dbReference type="Proteomes" id="UP000824189">
    <property type="component" value="Unassembled WGS sequence"/>
</dbReference>
<evidence type="ECO:0000313" key="3">
    <source>
        <dbReference type="Proteomes" id="UP000824189"/>
    </source>
</evidence>
<dbReference type="EMBL" id="DXFZ01000021">
    <property type="protein sequence ID" value="HIW95184.1"/>
    <property type="molecule type" value="Genomic_DNA"/>
</dbReference>
<dbReference type="AlphaFoldDB" id="A0A9D1RWW0"/>
<reference evidence="2" key="1">
    <citation type="journal article" date="2021" name="PeerJ">
        <title>Extensive microbial diversity within the chicken gut microbiome revealed by metagenomics and culture.</title>
        <authorList>
            <person name="Gilroy R."/>
            <person name="Ravi A."/>
            <person name="Getino M."/>
            <person name="Pursley I."/>
            <person name="Horton D.L."/>
            <person name="Alikhan N.F."/>
            <person name="Baker D."/>
            <person name="Gharbi K."/>
            <person name="Hall N."/>
            <person name="Watson M."/>
            <person name="Adriaenssens E.M."/>
            <person name="Foster-Nyarko E."/>
            <person name="Jarju S."/>
            <person name="Secka A."/>
            <person name="Antonio M."/>
            <person name="Oren A."/>
            <person name="Chaudhuri R.R."/>
            <person name="La Ragione R."/>
            <person name="Hildebrand F."/>
            <person name="Pallen M.J."/>
        </authorList>
    </citation>
    <scope>NUCLEOTIDE SEQUENCE</scope>
    <source>
        <strain evidence="2">4376</strain>
    </source>
</reference>
<name>A0A9D1RWW0_9CORY</name>
<gene>
    <name evidence="2" type="ORF">H9867_01660</name>
</gene>
<organism evidence="2 3">
    <name type="scientific">Candidatus Corynebacterium gallistercoris</name>
    <dbReference type="NCBI Taxonomy" id="2838530"/>
    <lineage>
        <taxon>Bacteria</taxon>
        <taxon>Bacillati</taxon>
        <taxon>Actinomycetota</taxon>
        <taxon>Actinomycetes</taxon>
        <taxon>Mycobacteriales</taxon>
        <taxon>Corynebacteriaceae</taxon>
        <taxon>Corynebacterium</taxon>
    </lineage>
</organism>
<sequence length="83" mass="8928">MKLTSTQVVELLETLTPETAHTIASLAVALVTATNPLALWAKARGDEEPPQGLADLHPGEKGERIQPPGMRLVNELRAKGHLK</sequence>
<proteinExistence type="predicted"/>
<evidence type="ECO:0000313" key="2">
    <source>
        <dbReference type="EMBL" id="HIW95184.1"/>
    </source>
</evidence>
<feature type="region of interest" description="Disordered" evidence="1">
    <location>
        <begin position="45"/>
        <end position="68"/>
    </location>
</feature>
<comment type="caution">
    <text evidence="2">The sequence shown here is derived from an EMBL/GenBank/DDBJ whole genome shotgun (WGS) entry which is preliminary data.</text>
</comment>
<accession>A0A9D1RWW0</accession>
<evidence type="ECO:0000256" key="1">
    <source>
        <dbReference type="SAM" id="MobiDB-lite"/>
    </source>
</evidence>